<dbReference type="PANTHER" id="PTHR13318">
    <property type="entry name" value="PARTNER OF PAIRED, ISOFORM B-RELATED"/>
    <property type="match status" value="1"/>
</dbReference>
<dbReference type="EMBL" id="JARAKH010000048">
    <property type="protein sequence ID" value="KAK8376588.1"/>
    <property type="molecule type" value="Genomic_DNA"/>
</dbReference>
<dbReference type="Gene3D" id="3.80.10.10">
    <property type="entry name" value="Ribonuclease Inhibitor"/>
    <property type="match status" value="2"/>
</dbReference>
<organism evidence="1 2">
    <name type="scientific">Scylla paramamosain</name>
    <name type="common">Mud crab</name>
    <dbReference type="NCBI Taxonomy" id="85552"/>
    <lineage>
        <taxon>Eukaryota</taxon>
        <taxon>Metazoa</taxon>
        <taxon>Ecdysozoa</taxon>
        <taxon>Arthropoda</taxon>
        <taxon>Crustacea</taxon>
        <taxon>Multicrustacea</taxon>
        <taxon>Malacostraca</taxon>
        <taxon>Eumalacostraca</taxon>
        <taxon>Eucarida</taxon>
        <taxon>Decapoda</taxon>
        <taxon>Pleocyemata</taxon>
        <taxon>Brachyura</taxon>
        <taxon>Eubrachyura</taxon>
        <taxon>Portunoidea</taxon>
        <taxon>Portunidae</taxon>
        <taxon>Portuninae</taxon>
        <taxon>Scylla</taxon>
    </lineage>
</organism>
<dbReference type="Pfam" id="PF13516">
    <property type="entry name" value="LRR_6"/>
    <property type="match status" value="1"/>
</dbReference>
<reference evidence="1 2" key="1">
    <citation type="submission" date="2023-03" db="EMBL/GenBank/DDBJ databases">
        <title>High-quality genome of Scylla paramamosain provides insights in environmental adaptation.</title>
        <authorList>
            <person name="Zhang L."/>
        </authorList>
    </citation>
    <scope>NUCLEOTIDE SEQUENCE [LARGE SCALE GENOMIC DNA]</scope>
    <source>
        <strain evidence="1">LZ_2023a</strain>
        <tissue evidence="1">Muscle</tissue>
    </source>
</reference>
<dbReference type="SUPFAM" id="SSF52058">
    <property type="entry name" value="L domain-like"/>
    <property type="match status" value="1"/>
</dbReference>
<dbReference type="InterPro" id="IPR001611">
    <property type="entry name" value="Leu-rich_rpt"/>
</dbReference>
<dbReference type="SUPFAM" id="SSF52047">
    <property type="entry name" value="RNI-like"/>
    <property type="match status" value="1"/>
</dbReference>
<dbReference type="SMART" id="SM00367">
    <property type="entry name" value="LRR_CC"/>
    <property type="match status" value="4"/>
</dbReference>
<dbReference type="InterPro" id="IPR006553">
    <property type="entry name" value="Leu-rich_rpt_Cys-con_subtyp"/>
</dbReference>
<dbReference type="GO" id="GO:0031146">
    <property type="term" value="P:SCF-dependent proteasomal ubiquitin-dependent protein catabolic process"/>
    <property type="evidence" value="ECO:0007669"/>
    <property type="project" value="TreeGrafter"/>
</dbReference>
<evidence type="ECO:0000313" key="2">
    <source>
        <dbReference type="Proteomes" id="UP001487740"/>
    </source>
</evidence>
<keyword evidence="2" id="KW-1185">Reference proteome</keyword>
<comment type="caution">
    <text evidence="1">The sequence shown here is derived from an EMBL/GenBank/DDBJ whole genome shotgun (WGS) entry which is preliminary data.</text>
</comment>
<accession>A0AAW0SMK7</accession>
<dbReference type="Proteomes" id="UP001487740">
    <property type="component" value="Unassembled WGS sequence"/>
</dbReference>
<dbReference type="PANTHER" id="PTHR13318:SF247">
    <property type="entry name" value="GH16156P"/>
    <property type="match status" value="1"/>
</dbReference>
<gene>
    <name evidence="1" type="ORF">O3P69_009895</name>
</gene>
<dbReference type="GO" id="GO:0019005">
    <property type="term" value="C:SCF ubiquitin ligase complex"/>
    <property type="evidence" value="ECO:0007669"/>
    <property type="project" value="TreeGrafter"/>
</dbReference>
<dbReference type="InterPro" id="IPR032675">
    <property type="entry name" value="LRR_dom_sf"/>
</dbReference>
<proteinExistence type="predicted"/>
<protein>
    <submittedName>
        <fullName evidence="1">Uncharacterized protein</fullName>
    </submittedName>
</protein>
<dbReference type="AlphaFoldDB" id="A0AAW0SMK7"/>
<name>A0AAW0SMK7_SCYPA</name>
<sequence length="500" mass="57057">MPLKHQPSSLQQASMVSIARNFDYICYHVKTREEMCAMIYDESYLKVPGPFQELPSAVVVGLLDGVRDLGRIRRQHLHPLLLPQLQEFSITCVGETILALQLLTQRCRRLRRVNLSYLRNVGPGAMLRFATCLTEVTHLNLSMTQIIDQMLEVIGRYCPHLRELDVSNTGITDSALIRLSYNEKYKVPQCQKLERVSLTGCLLSPAGPAYLVHYLPRLYYIDYEQMFQVFEVMQDWGVTKENMTLCDAYPLRVLTSTCDHIDPASVDVALTLCPKIMDLTISNAVIENELLYQTMRLEHLAHLRLTNCEGLTLSFHEGVLPVLTLRGHGLISLLLANFTVVDLVAIGESCPRLQNLAFSDIAIYEDIMYPRDNLFNTLINLEVWTTVNTDTCSATILRQLLSHAPGLTNLLVRGADALSDKLLQELWETNPMPRLSRFTLDSCHNVTAASIFHLLDAENDLTLVRLWSCFLLTRQDSRDLQHYAEARNYDLYLEWYCWNG</sequence>
<evidence type="ECO:0000313" key="1">
    <source>
        <dbReference type="EMBL" id="KAK8376588.1"/>
    </source>
</evidence>